<dbReference type="GO" id="GO:0006508">
    <property type="term" value="P:proteolysis"/>
    <property type="evidence" value="ECO:0007669"/>
    <property type="project" value="UniProtKB-KW"/>
</dbReference>
<proteinExistence type="predicted"/>
<comment type="caution">
    <text evidence="3">The sequence shown here is derived from an EMBL/GenBank/DDBJ whole genome shotgun (WGS) entry which is preliminary data.</text>
</comment>
<dbReference type="Proteomes" id="UP000194860">
    <property type="component" value="Unassembled WGS sequence"/>
</dbReference>
<evidence type="ECO:0000259" key="2">
    <source>
        <dbReference type="Pfam" id="PF02517"/>
    </source>
</evidence>
<dbReference type="GO" id="GO:0008237">
    <property type="term" value="F:metallopeptidase activity"/>
    <property type="evidence" value="ECO:0007669"/>
    <property type="project" value="UniProtKB-KW"/>
</dbReference>
<accession>A0A243AL77</accession>
<reference evidence="3 4" key="1">
    <citation type="submission" date="2016-10" db="EMBL/GenBank/DDBJ databases">
        <title>Comparative genomics of Bacillus thuringiensis reveals a path to pathogens against multiple invertebrate hosts.</title>
        <authorList>
            <person name="Zheng J."/>
            <person name="Gao Q."/>
            <person name="Liu H."/>
            <person name="Peng D."/>
            <person name="Ruan L."/>
            <person name="Sun M."/>
        </authorList>
    </citation>
    <scope>NUCLEOTIDE SEQUENCE [LARGE SCALE GENOMIC DNA]</scope>
    <source>
        <strain evidence="3">BGSC 4BM1</strain>
    </source>
</reference>
<keyword evidence="1" id="KW-0472">Membrane</keyword>
<feature type="transmembrane region" description="Helical" evidence="1">
    <location>
        <begin position="151"/>
        <end position="170"/>
    </location>
</feature>
<keyword evidence="3" id="KW-0378">Hydrolase</keyword>
<dbReference type="GO" id="GO:0080120">
    <property type="term" value="P:CAAX-box protein maturation"/>
    <property type="evidence" value="ECO:0007669"/>
    <property type="project" value="UniProtKB-ARBA"/>
</dbReference>
<dbReference type="Pfam" id="PF02517">
    <property type="entry name" value="Rce1-like"/>
    <property type="match status" value="1"/>
</dbReference>
<feature type="transmembrane region" description="Helical" evidence="1">
    <location>
        <begin position="176"/>
        <end position="193"/>
    </location>
</feature>
<organism evidence="3 4">
    <name type="scientific">Bacillus thuringiensis serovar navarrensis</name>
    <dbReference type="NCBI Taxonomy" id="339658"/>
    <lineage>
        <taxon>Bacteria</taxon>
        <taxon>Bacillati</taxon>
        <taxon>Bacillota</taxon>
        <taxon>Bacilli</taxon>
        <taxon>Bacillales</taxon>
        <taxon>Bacillaceae</taxon>
        <taxon>Bacillus</taxon>
        <taxon>Bacillus cereus group</taxon>
    </lineage>
</organism>
<feature type="transmembrane region" description="Helical" evidence="1">
    <location>
        <begin position="198"/>
        <end position="215"/>
    </location>
</feature>
<evidence type="ECO:0000256" key="1">
    <source>
        <dbReference type="SAM" id="Phobius"/>
    </source>
</evidence>
<dbReference type="AlphaFoldDB" id="A0A243AL77"/>
<feature type="domain" description="CAAX prenyl protease 2/Lysostaphin resistance protein A-like" evidence="2">
    <location>
        <begin position="119"/>
        <end position="212"/>
    </location>
</feature>
<evidence type="ECO:0000313" key="4">
    <source>
        <dbReference type="Proteomes" id="UP000194860"/>
    </source>
</evidence>
<feature type="transmembrane region" description="Helical" evidence="1">
    <location>
        <begin position="12"/>
        <end position="34"/>
    </location>
</feature>
<keyword evidence="1" id="KW-0812">Transmembrane</keyword>
<dbReference type="InterPro" id="IPR052710">
    <property type="entry name" value="CAAX_protease"/>
</dbReference>
<feature type="transmembrane region" description="Helical" evidence="1">
    <location>
        <begin position="40"/>
        <end position="62"/>
    </location>
</feature>
<dbReference type="RefSeq" id="WP_088031425.1">
    <property type="nucleotide sequence ID" value="NZ_NFDG01000065.1"/>
</dbReference>
<name>A0A243AL77_BACTU</name>
<dbReference type="PANTHER" id="PTHR36435">
    <property type="entry name" value="SLR1288 PROTEIN"/>
    <property type="match status" value="1"/>
</dbReference>
<feature type="transmembrane region" description="Helical" evidence="1">
    <location>
        <begin position="120"/>
        <end position="139"/>
    </location>
</feature>
<keyword evidence="3" id="KW-0482">Metalloprotease</keyword>
<feature type="transmembrane region" description="Helical" evidence="1">
    <location>
        <begin position="83"/>
        <end position="100"/>
    </location>
</feature>
<dbReference type="GO" id="GO:0004175">
    <property type="term" value="F:endopeptidase activity"/>
    <property type="evidence" value="ECO:0007669"/>
    <property type="project" value="UniProtKB-ARBA"/>
</dbReference>
<keyword evidence="3" id="KW-0645">Protease</keyword>
<keyword evidence="1" id="KW-1133">Transmembrane helix</keyword>
<dbReference type="EMBL" id="NFDG01000065">
    <property type="protein sequence ID" value="OTY23611.1"/>
    <property type="molecule type" value="Genomic_DNA"/>
</dbReference>
<sequence>MQKQRNTMQVYFIAYLFLFYFIWTLKELWLVKYIGMFSTYYVPLETAFLKILIWVIPVWLFIKYKHHEKPVKYLKLDSNIFRGWVWGISLSLLLGLRFVIEVYVVKNTNFNFNLHLNDYLNTVIIAGFAEEIVFRGFILKEFNKRFSFWKANSITTFLFLFVHYPAWFYTGELSHIWNHIYIFLIGLFFGYVFKETKSLWAVIFLHLFHNLFVIIS</sequence>
<dbReference type="PANTHER" id="PTHR36435:SF1">
    <property type="entry name" value="CAAX AMINO TERMINAL PROTEASE FAMILY PROTEIN"/>
    <property type="match status" value="1"/>
</dbReference>
<evidence type="ECO:0000313" key="3">
    <source>
        <dbReference type="EMBL" id="OTY23611.1"/>
    </source>
</evidence>
<protein>
    <submittedName>
        <fullName evidence="3">CPBP family intramembrane metalloprotease</fullName>
    </submittedName>
</protein>
<dbReference type="InterPro" id="IPR003675">
    <property type="entry name" value="Rce1/LyrA-like_dom"/>
</dbReference>
<gene>
    <name evidence="3" type="ORF">BK732_07835</name>
</gene>